<evidence type="ECO:0000256" key="1">
    <source>
        <dbReference type="SAM" id="MobiDB-lite"/>
    </source>
</evidence>
<dbReference type="KEGG" id="dpx:DAPPUDRAFT_115188"/>
<reference evidence="2 3" key="1">
    <citation type="journal article" date="2011" name="Science">
        <title>The ecoresponsive genome of Daphnia pulex.</title>
        <authorList>
            <person name="Colbourne J.K."/>
            <person name="Pfrender M.E."/>
            <person name="Gilbert D."/>
            <person name="Thomas W.K."/>
            <person name="Tucker A."/>
            <person name="Oakley T.H."/>
            <person name="Tokishita S."/>
            <person name="Aerts A."/>
            <person name="Arnold G.J."/>
            <person name="Basu M.K."/>
            <person name="Bauer D.J."/>
            <person name="Caceres C.E."/>
            <person name="Carmel L."/>
            <person name="Casola C."/>
            <person name="Choi J.H."/>
            <person name="Detter J.C."/>
            <person name="Dong Q."/>
            <person name="Dusheyko S."/>
            <person name="Eads B.D."/>
            <person name="Frohlich T."/>
            <person name="Geiler-Samerotte K.A."/>
            <person name="Gerlach D."/>
            <person name="Hatcher P."/>
            <person name="Jogdeo S."/>
            <person name="Krijgsveld J."/>
            <person name="Kriventseva E.V."/>
            <person name="Kultz D."/>
            <person name="Laforsch C."/>
            <person name="Lindquist E."/>
            <person name="Lopez J."/>
            <person name="Manak J.R."/>
            <person name="Muller J."/>
            <person name="Pangilinan J."/>
            <person name="Patwardhan R.P."/>
            <person name="Pitluck S."/>
            <person name="Pritham E.J."/>
            <person name="Rechtsteiner A."/>
            <person name="Rho M."/>
            <person name="Rogozin I.B."/>
            <person name="Sakarya O."/>
            <person name="Salamov A."/>
            <person name="Schaack S."/>
            <person name="Shapiro H."/>
            <person name="Shiga Y."/>
            <person name="Skalitzky C."/>
            <person name="Smith Z."/>
            <person name="Souvorov A."/>
            <person name="Sung W."/>
            <person name="Tang Z."/>
            <person name="Tsuchiya D."/>
            <person name="Tu H."/>
            <person name="Vos H."/>
            <person name="Wang M."/>
            <person name="Wolf Y.I."/>
            <person name="Yamagata H."/>
            <person name="Yamada T."/>
            <person name="Ye Y."/>
            <person name="Shaw J.R."/>
            <person name="Andrews J."/>
            <person name="Crease T.J."/>
            <person name="Tang H."/>
            <person name="Lucas S.M."/>
            <person name="Robertson H.M."/>
            <person name="Bork P."/>
            <person name="Koonin E.V."/>
            <person name="Zdobnov E.M."/>
            <person name="Grigoriev I.V."/>
            <person name="Lynch M."/>
            <person name="Boore J.L."/>
        </authorList>
    </citation>
    <scope>NUCLEOTIDE SEQUENCE [LARGE SCALE GENOMIC DNA]</scope>
</reference>
<name>E9HKJ1_DAPPU</name>
<keyword evidence="3" id="KW-1185">Reference proteome</keyword>
<gene>
    <name evidence="2" type="ORF">DAPPUDRAFT_115188</name>
</gene>
<dbReference type="EMBL" id="GL732669">
    <property type="protein sequence ID" value="EFX67750.1"/>
    <property type="molecule type" value="Genomic_DNA"/>
</dbReference>
<dbReference type="InParanoid" id="E9HKJ1"/>
<accession>E9HKJ1</accession>
<organism evidence="2 3">
    <name type="scientific">Daphnia pulex</name>
    <name type="common">Water flea</name>
    <dbReference type="NCBI Taxonomy" id="6669"/>
    <lineage>
        <taxon>Eukaryota</taxon>
        <taxon>Metazoa</taxon>
        <taxon>Ecdysozoa</taxon>
        <taxon>Arthropoda</taxon>
        <taxon>Crustacea</taxon>
        <taxon>Branchiopoda</taxon>
        <taxon>Diplostraca</taxon>
        <taxon>Cladocera</taxon>
        <taxon>Anomopoda</taxon>
        <taxon>Daphniidae</taxon>
        <taxon>Daphnia</taxon>
    </lineage>
</organism>
<evidence type="ECO:0000313" key="2">
    <source>
        <dbReference type="EMBL" id="EFX67750.1"/>
    </source>
</evidence>
<proteinExistence type="predicted"/>
<dbReference type="AlphaFoldDB" id="E9HKJ1"/>
<dbReference type="HOGENOM" id="CLU_1604384_0_0_1"/>
<feature type="region of interest" description="Disordered" evidence="1">
    <location>
        <begin position="17"/>
        <end position="38"/>
    </location>
</feature>
<dbReference type="Proteomes" id="UP000000305">
    <property type="component" value="Unassembled WGS sequence"/>
</dbReference>
<protein>
    <submittedName>
        <fullName evidence="2">Uncharacterized protein</fullName>
    </submittedName>
</protein>
<sequence length="166" mass="18332">MAAHDIKMVAGAHATFTADKNKKSRAAEEITSKRKCVHSAHPRTFGRGKRVGESVGRRNGRQHLMKPVHTGDNNDIFPAHKYAKVTLKVLEGANHEGNTNSPCCVFVRSLRAIVIVFPGPITMYNERWANARGKNCANFRYLFSLLPLGSLVFPYATDSLKVLVSA</sequence>
<feature type="compositionally biased region" description="Basic and acidic residues" evidence="1">
    <location>
        <begin position="19"/>
        <end position="32"/>
    </location>
</feature>
<evidence type="ECO:0000313" key="3">
    <source>
        <dbReference type="Proteomes" id="UP000000305"/>
    </source>
</evidence>